<reference evidence="2" key="2">
    <citation type="journal article" date="2021" name="PeerJ">
        <title>Extensive microbial diversity within the chicken gut microbiome revealed by metagenomics and culture.</title>
        <authorList>
            <person name="Gilroy R."/>
            <person name="Ravi A."/>
            <person name="Getino M."/>
            <person name="Pursley I."/>
            <person name="Horton D.L."/>
            <person name="Alikhan N.F."/>
            <person name="Baker D."/>
            <person name="Gharbi K."/>
            <person name="Hall N."/>
            <person name="Watson M."/>
            <person name="Adriaenssens E.M."/>
            <person name="Foster-Nyarko E."/>
            <person name="Jarju S."/>
            <person name="Secka A."/>
            <person name="Antonio M."/>
            <person name="Oren A."/>
            <person name="Chaudhuri R.R."/>
            <person name="La Ragione R."/>
            <person name="Hildebrand F."/>
            <person name="Pallen M.J."/>
        </authorList>
    </citation>
    <scope>NUCLEOTIDE SEQUENCE</scope>
    <source>
        <strain evidence="2">E3-2379</strain>
    </source>
</reference>
<evidence type="ECO:0000259" key="1">
    <source>
        <dbReference type="PROSITE" id="PS51782"/>
    </source>
</evidence>
<dbReference type="Pfam" id="PF01476">
    <property type="entry name" value="LysM"/>
    <property type="match status" value="1"/>
</dbReference>
<dbReference type="InterPro" id="IPR024300">
    <property type="entry name" value="SipL_SPOCS_dom"/>
</dbReference>
<dbReference type="InterPro" id="IPR036779">
    <property type="entry name" value="LysM_dom_sf"/>
</dbReference>
<protein>
    <submittedName>
        <fullName evidence="2">DUF3794 domain-containing protein</fullName>
    </submittedName>
</protein>
<organism evidence="2 3">
    <name type="scientific">Candidatus Scybalomonas excrementavium</name>
    <dbReference type="NCBI Taxonomy" id="2840943"/>
    <lineage>
        <taxon>Bacteria</taxon>
        <taxon>Bacillati</taxon>
        <taxon>Bacillota</taxon>
        <taxon>Clostridia</taxon>
        <taxon>Lachnospirales</taxon>
        <taxon>Lachnospiraceae</taxon>
        <taxon>Lachnospiraceae incertae sedis</taxon>
        <taxon>Candidatus Scybalomonas</taxon>
    </lineage>
</organism>
<accession>A0A9D9N6V5</accession>
<dbReference type="EMBL" id="JADIML010000026">
    <property type="protein sequence ID" value="MBO8462484.1"/>
    <property type="molecule type" value="Genomic_DNA"/>
</dbReference>
<gene>
    <name evidence="2" type="ORF">IAC13_00965</name>
</gene>
<reference evidence="2" key="1">
    <citation type="submission" date="2020-10" db="EMBL/GenBank/DDBJ databases">
        <authorList>
            <person name="Gilroy R."/>
        </authorList>
    </citation>
    <scope>NUCLEOTIDE SEQUENCE</scope>
    <source>
        <strain evidence="2">E3-2379</strain>
    </source>
</reference>
<dbReference type="SMART" id="SM00257">
    <property type="entry name" value="LysM"/>
    <property type="match status" value="1"/>
</dbReference>
<dbReference type="Gene3D" id="3.10.350.10">
    <property type="entry name" value="LysM domain"/>
    <property type="match status" value="1"/>
</dbReference>
<dbReference type="PROSITE" id="PS51782">
    <property type="entry name" value="LYSM"/>
    <property type="match status" value="1"/>
</dbReference>
<dbReference type="Proteomes" id="UP000823618">
    <property type="component" value="Unassembled WGS sequence"/>
</dbReference>
<dbReference type="InterPro" id="IPR018392">
    <property type="entry name" value="LysM"/>
</dbReference>
<comment type="caution">
    <text evidence="2">The sequence shown here is derived from an EMBL/GenBank/DDBJ whole genome shotgun (WGS) entry which is preliminary data.</text>
</comment>
<evidence type="ECO:0000313" key="3">
    <source>
        <dbReference type="Proteomes" id="UP000823618"/>
    </source>
</evidence>
<dbReference type="AlphaFoldDB" id="A0A9D9N6V5"/>
<evidence type="ECO:0000313" key="2">
    <source>
        <dbReference type="EMBL" id="MBO8462484.1"/>
    </source>
</evidence>
<dbReference type="CDD" id="cd00118">
    <property type="entry name" value="LysM"/>
    <property type="match status" value="1"/>
</dbReference>
<feature type="domain" description="LysM" evidence="1">
    <location>
        <begin position="469"/>
        <end position="512"/>
    </location>
</feature>
<proteinExistence type="predicted"/>
<dbReference type="SUPFAM" id="SSF54106">
    <property type="entry name" value="LysM domain"/>
    <property type="match status" value="1"/>
</dbReference>
<name>A0A9D9N6V5_9FIRM</name>
<dbReference type="Pfam" id="PF12673">
    <property type="entry name" value="SipL"/>
    <property type="match status" value="3"/>
</dbReference>
<sequence>MEFNQMQMNVSVTKALKTVQNTLETDLNVPDMKQDVDKLIETRGEVFLLEAEALVDKIRLVGELKTNILYTMQGGGISCFSHVFPFEEEIYMEGVLPEDTIKAEGELEDLTISIINSRKLAVKSLISFLIRSIDVDMIEGAEEVSGEDGVQVLRKNQRMTGLVVNKKDMVRLKDEVTIPANKPNVAEVLWERLSIRNPEIRLGKETISIKGDLLFFVLYKGEEENLPYQNMEWELPFETDLPCRECDTGMIDNIKMKLSSSQIDVKPDADGEQRVLGIECSLDLDIRIYEEKEMNFIVDLYVPMKKWELIENNFTFENLLIRNNSRTRINRKIQIQGKGASLLQICHVDGSVKIDETEYTENGIQAEGILAITILYISGDDRYPINSFSTMVPFSHLIEVPGLKKDDIYELTGSIEQLTAVMIDSNEIEIKAEVSLDTIAFKRQTGKSIVDAKEVPFDEEEFAKLPGMVVYIVKQGDTLWEIAKRYDTTMQHLMEMNDLESEEIRKGERIFIAKESRVLL</sequence>